<accession>A0A840W1Q5</accession>
<organism evidence="4 5">
    <name type="scientific">Nocardiopsis metallicus</name>
    <dbReference type="NCBI Taxonomy" id="179819"/>
    <lineage>
        <taxon>Bacteria</taxon>
        <taxon>Bacillati</taxon>
        <taxon>Actinomycetota</taxon>
        <taxon>Actinomycetes</taxon>
        <taxon>Streptosporangiales</taxon>
        <taxon>Nocardiopsidaceae</taxon>
        <taxon>Nocardiopsis</taxon>
    </lineage>
</organism>
<keyword evidence="5" id="KW-1185">Reference proteome</keyword>
<evidence type="ECO:0000313" key="5">
    <source>
        <dbReference type="Proteomes" id="UP000579647"/>
    </source>
</evidence>
<reference evidence="4 5" key="1">
    <citation type="submission" date="2020-08" db="EMBL/GenBank/DDBJ databases">
        <title>Sequencing the genomes of 1000 actinobacteria strains.</title>
        <authorList>
            <person name="Klenk H.-P."/>
        </authorList>
    </citation>
    <scope>NUCLEOTIDE SEQUENCE [LARGE SCALE GENOMIC DNA]</scope>
    <source>
        <strain evidence="4 5">DSM 44598</strain>
    </source>
</reference>
<evidence type="ECO:0000256" key="2">
    <source>
        <dbReference type="ARBA" id="ARBA00022679"/>
    </source>
</evidence>
<evidence type="ECO:0000256" key="1">
    <source>
        <dbReference type="ARBA" id="ARBA00022676"/>
    </source>
</evidence>
<dbReference type="AlphaFoldDB" id="A0A840W1Q5"/>
<dbReference type="Proteomes" id="UP000579647">
    <property type="component" value="Unassembled WGS sequence"/>
</dbReference>
<comment type="caution">
    <text evidence="4">The sequence shown here is derived from an EMBL/GenBank/DDBJ whole genome shotgun (WGS) entry which is preliminary data.</text>
</comment>
<dbReference type="GO" id="GO:0016757">
    <property type="term" value="F:glycosyltransferase activity"/>
    <property type="evidence" value="ECO:0007669"/>
    <property type="project" value="UniProtKB-KW"/>
</dbReference>
<keyword evidence="1" id="KW-0328">Glycosyltransferase</keyword>
<keyword evidence="2 4" id="KW-0808">Transferase</keyword>
<dbReference type="Pfam" id="PF13579">
    <property type="entry name" value="Glyco_trans_4_4"/>
    <property type="match status" value="1"/>
</dbReference>
<dbReference type="InterPro" id="IPR050194">
    <property type="entry name" value="Glycosyltransferase_grp1"/>
</dbReference>
<dbReference type="GO" id="GO:1901137">
    <property type="term" value="P:carbohydrate derivative biosynthetic process"/>
    <property type="evidence" value="ECO:0007669"/>
    <property type="project" value="UniProtKB-ARBA"/>
</dbReference>
<dbReference type="SUPFAM" id="SSF53756">
    <property type="entry name" value="UDP-Glycosyltransferase/glycogen phosphorylase"/>
    <property type="match status" value="1"/>
</dbReference>
<feature type="domain" description="Glycosyltransferase subfamily 4-like N-terminal" evidence="3">
    <location>
        <begin position="162"/>
        <end position="337"/>
    </location>
</feature>
<name>A0A840W1Q5_9ACTN</name>
<dbReference type="RefSeq" id="WP_312893703.1">
    <property type="nucleotide sequence ID" value="NZ_BAAAKM010000086.1"/>
</dbReference>
<dbReference type="CDD" id="cd03794">
    <property type="entry name" value="GT4_WbuB-like"/>
    <property type="match status" value="1"/>
</dbReference>
<dbReference type="Pfam" id="PF13692">
    <property type="entry name" value="Glyco_trans_1_4"/>
    <property type="match status" value="1"/>
</dbReference>
<evidence type="ECO:0000313" key="4">
    <source>
        <dbReference type="EMBL" id="MBB5490780.1"/>
    </source>
</evidence>
<dbReference type="InterPro" id="IPR028098">
    <property type="entry name" value="Glyco_trans_4-like_N"/>
</dbReference>
<dbReference type="PANTHER" id="PTHR45947:SF3">
    <property type="entry name" value="SULFOQUINOVOSYL TRANSFERASE SQD2"/>
    <property type="match status" value="1"/>
</dbReference>
<proteinExistence type="predicted"/>
<sequence length="549" mass="59614">MAATALLFCAALSGVLALTGVLPWVLALQAAALGAIGLGTASLLFLLHRVDLRTRDVHRSVHGGNQLMTAQDMMRISLRAKEARHRAGVLHSEGRIQEAVDELVPYAALDDTADLARRRMLSERRALGPITGLPERATAAFSPVSGRILHLVTNALPNTQAGYTVRTHRIVTAQREAGLDPHVVTFAGWPTMEDGDTSPLREVDGIPYHRILPGRSFLPGLQERIDAAIPEVTELVKRLRPAVLHAASDHKNATVALRVGRELGIPVVYELRGFLEETWLSHDGAPSRRGSERHRLLVEREASVLLEADAVVTLARTMREEIIRRGVAPEKIVLSPNAVDESLLRNRPDGRAYRTALGISPDETVIGSVSSLTHYEGFDTLIDAAVHLRDWGHSVRVLLVGDGAVRPALLEQVERLGLEALCLLPGSVGPEEALRAQAALDVMVVPRIDARVSRLVTPLKPVEAMALGTPVVASDLPALRELLADGRAGTLVPAGDAVSLADAVVRLTKDDRLREQQVEAAHEEVLAHRTWARNAQVYRDLYERLGAFA</sequence>
<dbReference type="Gene3D" id="3.40.50.2000">
    <property type="entry name" value="Glycogen Phosphorylase B"/>
    <property type="match status" value="2"/>
</dbReference>
<protein>
    <submittedName>
        <fullName evidence="4">Glycosyltransferase involved in cell wall biosynthesis</fullName>
    </submittedName>
</protein>
<dbReference type="PANTHER" id="PTHR45947">
    <property type="entry name" value="SULFOQUINOVOSYL TRANSFERASE SQD2"/>
    <property type="match status" value="1"/>
</dbReference>
<gene>
    <name evidence="4" type="ORF">HNR07_001917</name>
</gene>
<dbReference type="EMBL" id="JACHDO010000001">
    <property type="protein sequence ID" value="MBB5490780.1"/>
    <property type="molecule type" value="Genomic_DNA"/>
</dbReference>
<evidence type="ECO:0000259" key="3">
    <source>
        <dbReference type="Pfam" id="PF13579"/>
    </source>
</evidence>